<accession>A0A8J5K170</accession>
<organism evidence="3 4">
    <name type="scientific">Homarus americanus</name>
    <name type="common">American lobster</name>
    <dbReference type="NCBI Taxonomy" id="6706"/>
    <lineage>
        <taxon>Eukaryota</taxon>
        <taxon>Metazoa</taxon>
        <taxon>Ecdysozoa</taxon>
        <taxon>Arthropoda</taxon>
        <taxon>Crustacea</taxon>
        <taxon>Multicrustacea</taxon>
        <taxon>Malacostraca</taxon>
        <taxon>Eumalacostraca</taxon>
        <taxon>Eucarida</taxon>
        <taxon>Decapoda</taxon>
        <taxon>Pleocyemata</taxon>
        <taxon>Astacidea</taxon>
        <taxon>Nephropoidea</taxon>
        <taxon>Nephropidae</taxon>
        <taxon>Homarus</taxon>
    </lineage>
</organism>
<sequence length="285" mass="31554">MSASVTLLVLSLFIAGTAAQVGVRGIYLTKGGERQQYLNLGLGDLHYQLECDIEADPKDVVNVTWSFENWGVVYVWTHATGSVTVNLPLKEHVETPGEGKEVGSDIQFVSPQASMRGVYTCSVYHNREDLHLNPVSSQYELQMYAFFEDGYKIAASVEECTVYWNFSTPRMYPRPTVHCGFWNTSTGVLVKEVRGEVAIANYTRQTDLTDTAASHQVYEKVNDRGCPVLPVLRPHMDVRDDGCLTNCRGECHPFDDQPVLCTGVTLTTGRTGRNTIMSHTTGGCA</sequence>
<evidence type="ECO:0000259" key="2">
    <source>
        <dbReference type="PROSITE" id="PS50835"/>
    </source>
</evidence>
<keyword evidence="1" id="KW-0732">Signal</keyword>
<feature type="signal peptide" evidence="1">
    <location>
        <begin position="1"/>
        <end position="19"/>
    </location>
</feature>
<keyword evidence="4" id="KW-1185">Reference proteome</keyword>
<gene>
    <name evidence="3" type="ORF">Hamer_G016886</name>
</gene>
<dbReference type="Gene3D" id="2.60.40.10">
    <property type="entry name" value="Immunoglobulins"/>
    <property type="match status" value="1"/>
</dbReference>
<feature type="chain" id="PRO_5035171509" description="Ig-like domain-containing protein" evidence="1">
    <location>
        <begin position="20"/>
        <end position="285"/>
    </location>
</feature>
<dbReference type="AlphaFoldDB" id="A0A8J5K170"/>
<proteinExistence type="predicted"/>
<evidence type="ECO:0000313" key="4">
    <source>
        <dbReference type="Proteomes" id="UP000747542"/>
    </source>
</evidence>
<name>A0A8J5K170_HOMAM</name>
<dbReference type="EMBL" id="JAHLQT010020459">
    <property type="protein sequence ID" value="KAG7168240.1"/>
    <property type="molecule type" value="Genomic_DNA"/>
</dbReference>
<dbReference type="InterPro" id="IPR013783">
    <property type="entry name" value="Ig-like_fold"/>
</dbReference>
<dbReference type="InterPro" id="IPR007110">
    <property type="entry name" value="Ig-like_dom"/>
</dbReference>
<comment type="caution">
    <text evidence="3">The sequence shown here is derived from an EMBL/GenBank/DDBJ whole genome shotgun (WGS) entry which is preliminary data.</text>
</comment>
<evidence type="ECO:0000256" key="1">
    <source>
        <dbReference type="SAM" id="SignalP"/>
    </source>
</evidence>
<dbReference type="PROSITE" id="PS50835">
    <property type="entry name" value="IG_LIKE"/>
    <property type="match status" value="1"/>
</dbReference>
<dbReference type="Proteomes" id="UP000747542">
    <property type="component" value="Unassembled WGS sequence"/>
</dbReference>
<evidence type="ECO:0000313" key="3">
    <source>
        <dbReference type="EMBL" id="KAG7168240.1"/>
    </source>
</evidence>
<reference evidence="3" key="1">
    <citation type="journal article" date="2021" name="Sci. Adv.">
        <title>The American lobster genome reveals insights on longevity, neural, and immune adaptations.</title>
        <authorList>
            <person name="Polinski J.M."/>
            <person name="Zimin A.V."/>
            <person name="Clark K.F."/>
            <person name="Kohn A.B."/>
            <person name="Sadowski N."/>
            <person name="Timp W."/>
            <person name="Ptitsyn A."/>
            <person name="Khanna P."/>
            <person name="Romanova D.Y."/>
            <person name="Williams P."/>
            <person name="Greenwood S.J."/>
            <person name="Moroz L.L."/>
            <person name="Walt D.R."/>
            <person name="Bodnar A.G."/>
        </authorList>
    </citation>
    <scope>NUCLEOTIDE SEQUENCE</scope>
    <source>
        <strain evidence="3">GMGI-L3</strain>
    </source>
</reference>
<feature type="domain" description="Ig-like" evidence="2">
    <location>
        <begin position="43"/>
        <end position="133"/>
    </location>
</feature>
<protein>
    <recommendedName>
        <fullName evidence="2">Ig-like domain-containing protein</fullName>
    </recommendedName>
</protein>